<reference evidence="9 10" key="1">
    <citation type="submission" date="2017-04" db="EMBL/GenBank/DDBJ databases">
        <title>Draft genome sequence of Zooshikella ganghwensis VG4 isolated from Red Sea sediments.</title>
        <authorList>
            <person name="Rehman Z."/>
            <person name="Alam I."/>
            <person name="Kamau A."/>
            <person name="Bajic V."/>
            <person name="Leiknes T."/>
        </authorList>
    </citation>
    <scope>NUCLEOTIDE SEQUENCE [LARGE SCALE GENOMIC DNA]</scope>
    <source>
        <strain evidence="9 10">VG4</strain>
    </source>
</reference>
<keyword evidence="5 7" id="KW-1133">Transmembrane helix</keyword>
<dbReference type="Pfam" id="PF03458">
    <property type="entry name" value="Gly_transporter"/>
    <property type="match status" value="2"/>
</dbReference>
<dbReference type="AlphaFoldDB" id="A0A4P9VPJ8"/>
<evidence type="ECO:0000256" key="3">
    <source>
        <dbReference type="ARBA" id="ARBA00022475"/>
    </source>
</evidence>
<feature type="transmembrane region" description="Helical" evidence="7">
    <location>
        <begin position="89"/>
        <end position="105"/>
    </location>
</feature>
<feature type="transmembrane region" description="Helical" evidence="7">
    <location>
        <begin position="117"/>
        <end position="137"/>
    </location>
</feature>
<keyword evidence="3" id="KW-1003">Cell membrane</keyword>
<evidence type="ECO:0000256" key="1">
    <source>
        <dbReference type="ARBA" id="ARBA00004651"/>
    </source>
</evidence>
<feature type="transmembrane region" description="Helical" evidence="7">
    <location>
        <begin position="30"/>
        <end position="51"/>
    </location>
</feature>
<evidence type="ECO:0000256" key="4">
    <source>
        <dbReference type="ARBA" id="ARBA00022692"/>
    </source>
</evidence>
<protein>
    <submittedName>
        <fullName evidence="9">Trimeric intracellular cation channel family protein</fullName>
    </submittedName>
</protein>
<proteinExistence type="inferred from homology"/>
<gene>
    <name evidence="9" type="ORF">B9G39_13085</name>
</gene>
<dbReference type="Proteomes" id="UP000257039">
    <property type="component" value="Unassembled WGS sequence"/>
</dbReference>
<evidence type="ECO:0000256" key="7">
    <source>
        <dbReference type="SAM" id="Phobius"/>
    </source>
</evidence>
<feature type="domain" description="Glycine transporter" evidence="8">
    <location>
        <begin position="9"/>
        <end position="79"/>
    </location>
</feature>
<dbReference type="PANTHER" id="PTHR30506">
    <property type="entry name" value="INNER MEMBRANE PROTEIN"/>
    <property type="match status" value="1"/>
</dbReference>
<evidence type="ECO:0000259" key="8">
    <source>
        <dbReference type="Pfam" id="PF03458"/>
    </source>
</evidence>
<comment type="caution">
    <text evidence="9">The sequence shown here is derived from an EMBL/GenBank/DDBJ whole genome shotgun (WGS) entry which is preliminary data.</text>
</comment>
<dbReference type="RefSeq" id="WP_094787488.1">
    <property type="nucleotide sequence ID" value="NZ_NDXW01000001.1"/>
</dbReference>
<keyword evidence="4 7" id="KW-0812">Transmembrane</keyword>
<evidence type="ECO:0000256" key="2">
    <source>
        <dbReference type="ARBA" id="ARBA00008193"/>
    </source>
</evidence>
<feature type="domain" description="Glycine transporter" evidence="8">
    <location>
        <begin position="92"/>
        <end position="165"/>
    </location>
</feature>
<evidence type="ECO:0000256" key="6">
    <source>
        <dbReference type="ARBA" id="ARBA00023136"/>
    </source>
</evidence>
<feature type="transmembrane region" description="Helical" evidence="7">
    <location>
        <begin position="173"/>
        <end position="194"/>
    </location>
</feature>
<feature type="transmembrane region" description="Helical" evidence="7">
    <location>
        <begin position="6"/>
        <end position="23"/>
    </location>
</feature>
<dbReference type="GO" id="GO:0005886">
    <property type="term" value="C:plasma membrane"/>
    <property type="evidence" value="ECO:0007669"/>
    <property type="project" value="UniProtKB-SubCell"/>
</dbReference>
<keyword evidence="10" id="KW-1185">Reference proteome</keyword>
<keyword evidence="6 7" id="KW-0472">Membrane</keyword>
<evidence type="ECO:0000313" key="10">
    <source>
        <dbReference type="Proteomes" id="UP000257039"/>
    </source>
</evidence>
<name>A0A4P9VPJ8_9GAMM</name>
<organism evidence="9 10">
    <name type="scientific">Zooshikella ganghwensis</name>
    <dbReference type="NCBI Taxonomy" id="202772"/>
    <lineage>
        <taxon>Bacteria</taxon>
        <taxon>Pseudomonadati</taxon>
        <taxon>Pseudomonadota</taxon>
        <taxon>Gammaproteobacteria</taxon>
        <taxon>Oceanospirillales</taxon>
        <taxon>Zooshikellaceae</taxon>
        <taxon>Zooshikella</taxon>
    </lineage>
</organism>
<sequence>MDTLYYIGLLCGGVFAITGVIASQNKGLDIFSVVLLGVVTAIGGGTIRDLLLANYPIFWIADLNFLWVAIFASIIAFFTVNIISNKQALLLYLDALGASLFAILATHNTLQAGYPEIVAIIMGLITAIFGGILRDVLTGRPTLLMSQELYATPLLAGSAILALLYHFNIQLAALIPLSIALTFLFRAACIYFHIHYPTWLCRQ</sequence>
<evidence type="ECO:0000256" key="5">
    <source>
        <dbReference type="ARBA" id="ARBA00022989"/>
    </source>
</evidence>
<evidence type="ECO:0000313" key="9">
    <source>
        <dbReference type="EMBL" id="RDH44304.1"/>
    </source>
</evidence>
<comment type="similarity">
    <text evidence="2">Belongs to the UPF0126 family.</text>
</comment>
<dbReference type="PANTHER" id="PTHR30506:SF3">
    <property type="entry name" value="UPF0126 INNER MEMBRANE PROTEIN YADS-RELATED"/>
    <property type="match status" value="1"/>
</dbReference>
<feature type="transmembrane region" description="Helical" evidence="7">
    <location>
        <begin position="149"/>
        <end position="167"/>
    </location>
</feature>
<accession>A0A4P9VPJ8</accession>
<dbReference type="InterPro" id="IPR005115">
    <property type="entry name" value="Gly_transporter"/>
</dbReference>
<dbReference type="EMBL" id="NDXW01000001">
    <property type="protein sequence ID" value="RDH44304.1"/>
    <property type="molecule type" value="Genomic_DNA"/>
</dbReference>
<comment type="subcellular location">
    <subcellularLocation>
        <location evidence="1">Cell membrane</location>
        <topology evidence="1">Multi-pass membrane protein</topology>
    </subcellularLocation>
</comment>
<feature type="transmembrane region" description="Helical" evidence="7">
    <location>
        <begin position="57"/>
        <end position="82"/>
    </location>
</feature>